<evidence type="ECO:0000313" key="3">
    <source>
        <dbReference type="EMBL" id="SUO95676.1"/>
    </source>
</evidence>
<feature type="compositionally biased region" description="Basic and acidic residues" evidence="1">
    <location>
        <begin position="132"/>
        <end position="141"/>
    </location>
</feature>
<protein>
    <submittedName>
        <fullName evidence="3">Uncharacterized protein</fullName>
    </submittedName>
</protein>
<keyword evidence="2" id="KW-0472">Membrane</keyword>
<dbReference type="EMBL" id="UHID01000001">
    <property type="protein sequence ID" value="SUO95676.1"/>
    <property type="molecule type" value="Genomic_DNA"/>
</dbReference>
<sequence>MRTSNGDITVRNGWAPPGARLAVASALDDLHRRPAARRLLVRHGHVGPLSRCAPSAGMSGEGGGASRACGDSPGVAARRGPKAGVHRGESSLPRTGCGADVVVEGDLPHRVPADSAQATAVPEGVQPGSLHHAGEAGRPAREAATAVCRRHPDEPSSPWSGEAEGTRWSAQGLAQFRTAWAFRALPRFDARELGEWLRLWITGRVPAILEPQKGVAAKLRRKPFEHSLLRSLGEMMKSARVFVVAFLCALTIGGVAGTAAADTGGAGTLASSSIAPADDSGWGCVPR</sequence>
<proteinExistence type="predicted"/>
<organism evidence="3 4">
    <name type="scientific">Streptomyces griseus</name>
    <dbReference type="NCBI Taxonomy" id="1911"/>
    <lineage>
        <taxon>Bacteria</taxon>
        <taxon>Bacillati</taxon>
        <taxon>Actinomycetota</taxon>
        <taxon>Actinomycetes</taxon>
        <taxon>Kitasatosporales</taxon>
        <taxon>Streptomycetaceae</taxon>
        <taxon>Streptomyces</taxon>
    </lineage>
</organism>
<keyword evidence="2" id="KW-0812">Transmembrane</keyword>
<evidence type="ECO:0000256" key="1">
    <source>
        <dbReference type="SAM" id="MobiDB-lite"/>
    </source>
</evidence>
<accession>A0A380MUG0</accession>
<feature type="region of interest" description="Disordered" evidence="1">
    <location>
        <begin position="57"/>
        <end position="96"/>
    </location>
</feature>
<name>A0A380MUG0_STRGR</name>
<dbReference type="AlphaFoldDB" id="A0A380MUG0"/>
<evidence type="ECO:0000313" key="4">
    <source>
        <dbReference type="Proteomes" id="UP000254150"/>
    </source>
</evidence>
<keyword evidence="2" id="KW-1133">Transmembrane helix</keyword>
<reference evidence="3 4" key="1">
    <citation type="submission" date="2018-06" db="EMBL/GenBank/DDBJ databases">
        <authorList>
            <consortium name="Pathogen Informatics"/>
            <person name="Doyle S."/>
        </authorList>
    </citation>
    <scope>NUCLEOTIDE SEQUENCE [LARGE SCALE GENOMIC DNA]</scope>
    <source>
        <strain evidence="3 4">NCTC7807</strain>
    </source>
</reference>
<feature type="region of interest" description="Disordered" evidence="1">
    <location>
        <begin position="124"/>
        <end position="145"/>
    </location>
</feature>
<feature type="transmembrane region" description="Helical" evidence="2">
    <location>
        <begin position="239"/>
        <end position="261"/>
    </location>
</feature>
<evidence type="ECO:0000256" key="2">
    <source>
        <dbReference type="SAM" id="Phobius"/>
    </source>
</evidence>
<dbReference type="Proteomes" id="UP000254150">
    <property type="component" value="Unassembled WGS sequence"/>
</dbReference>
<gene>
    <name evidence="3" type="ORF">NCTC7807_01364</name>
</gene>